<dbReference type="PATRIC" id="fig|442562.3.peg.3909"/>
<dbReference type="AlphaFoldDB" id="A0A017HJ95"/>
<evidence type="ECO:0000313" key="2">
    <source>
        <dbReference type="EMBL" id="EYD74426.1"/>
    </source>
</evidence>
<dbReference type="Proteomes" id="UP000019666">
    <property type="component" value="Unassembled WGS sequence"/>
</dbReference>
<sequence length="281" mass="30498">MTLRTHLATGATTIARCWAIARMDGLALGFTDHDLPLTFDGLTFRPDTGLTARAVVQGTGLAVDNSEALGVLSSDAITEADIDAGRWDSAEVRLWHVNWANPEERDLRFRGTLGEIRRGNGAFQAELRGLTEALNRPTGRLYQTTCSATLGDAACGIGTTSRSAEVEAGDTDGRTFRPEGLGAFDPRWFERGRLTVLTGEGRGLSGVIKADGKEGGDRLLELWSPIRATIRPTDRVRLEPGCDKRAATCRVKFDNLVNFRGFPFVPGEDWLLAVPSRGAIR</sequence>
<dbReference type="NCBIfam" id="TIGR02218">
    <property type="entry name" value="phg_TIGR02218"/>
    <property type="match status" value="1"/>
</dbReference>
<dbReference type="Pfam" id="PF09931">
    <property type="entry name" value="Phage_phiJL001_Gp84_N"/>
    <property type="match status" value="1"/>
</dbReference>
<protein>
    <submittedName>
        <fullName evidence="2">GTA FAD/FMN-containing dehydrogenase</fullName>
    </submittedName>
</protein>
<evidence type="ECO:0000259" key="1">
    <source>
        <dbReference type="Pfam" id="PF09356"/>
    </source>
</evidence>
<reference evidence="2 3" key="1">
    <citation type="submission" date="2013-02" db="EMBL/GenBank/DDBJ databases">
        <authorList>
            <person name="Fiebig A."/>
            <person name="Goeker M."/>
            <person name="Klenk H.-P.P."/>
        </authorList>
    </citation>
    <scope>NUCLEOTIDE SEQUENCE [LARGE SCALE GENOMIC DNA]</scope>
    <source>
        <strain evidence="2 3">DSM 19309</strain>
    </source>
</reference>
<dbReference type="HOGENOM" id="CLU_080134_0_0_5"/>
<feature type="domain" description="Bacteriophage phiJL001 Gp84 C-terminal" evidence="1">
    <location>
        <begin position="187"/>
        <end position="269"/>
    </location>
</feature>
<organism evidence="2 3">
    <name type="scientific">Rubellimicrobium mesophilum DSM 19309</name>
    <dbReference type="NCBI Taxonomy" id="442562"/>
    <lineage>
        <taxon>Bacteria</taxon>
        <taxon>Pseudomonadati</taxon>
        <taxon>Pseudomonadota</taxon>
        <taxon>Alphaproteobacteria</taxon>
        <taxon>Rhodobacterales</taxon>
        <taxon>Roseobacteraceae</taxon>
        <taxon>Rubellimicrobium</taxon>
    </lineage>
</organism>
<dbReference type="OrthoDB" id="1633386at2"/>
<dbReference type="STRING" id="442562.Rumeso_03963"/>
<gene>
    <name evidence="2" type="ORF">Rumeso_03963</name>
</gene>
<dbReference type="EMBL" id="AOSK01000113">
    <property type="protein sequence ID" value="EYD74426.1"/>
    <property type="molecule type" value="Genomic_DNA"/>
</dbReference>
<dbReference type="InterPro" id="IPR011928">
    <property type="entry name" value="Phage_phiJL001_Gp84"/>
</dbReference>
<keyword evidence="3" id="KW-1185">Reference proteome</keyword>
<comment type="caution">
    <text evidence="2">The sequence shown here is derived from an EMBL/GenBank/DDBJ whole genome shotgun (WGS) entry which is preliminary data.</text>
</comment>
<name>A0A017HJ95_9RHOB</name>
<evidence type="ECO:0000313" key="3">
    <source>
        <dbReference type="Proteomes" id="UP000019666"/>
    </source>
</evidence>
<accession>A0A017HJ95</accession>
<proteinExistence type="predicted"/>
<dbReference type="RefSeq" id="WP_037280455.1">
    <property type="nucleotide sequence ID" value="NZ_KK088573.1"/>
</dbReference>
<dbReference type="InterPro" id="IPR018964">
    <property type="entry name" value="Phage_phiJL001_Gp84_C"/>
</dbReference>
<dbReference type="Pfam" id="PF09356">
    <property type="entry name" value="Phage_BR0599"/>
    <property type="match status" value="1"/>
</dbReference>